<proteinExistence type="predicted"/>
<name>A0AAV8QS14_ENSVE</name>
<sequence length="164" mass="19321">MNIFEARQKEFTSPMQCFMVRLRIASKSLVDPLTFKTDCRWPSSPSAWCSNLVVALKDKMQKGGPLTLLYELCKRCQWPMLSFETVEWKPRKHYASKGRRKAFHLGICRRPSAVARIDASLRWRDSRKTSPPPPQKLSLRRKQREEERVWARDVAEFFSSKQMK</sequence>
<comment type="caution">
    <text evidence="2">The sequence shown here is derived from an EMBL/GenBank/DDBJ whole genome shotgun (WGS) entry which is preliminary data.</text>
</comment>
<evidence type="ECO:0000256" key="1">
    <source>
        <dbReference type="SAM" id="MobiDB-lite"/>
    </source>
</evidence>
<dbReference type="Proteomes" id="UP001222027">
    <property type="component" value="Unassembled WGS sequence"/>
</dbReference>
<protein>
    <submittedName>
        <fullName evidence="2">Uncharacterized protein</fullName>
    </submittedName>
</protein>
<dbReference type="EMBL" id="JAQQAF010000006">
    <property type="protein sequence ID" value="KAJ8480318.1"/>
    <property type="molecule type" value="Genomic_DNA"/>
</dbReference>
<feature type="region of interest" description="Disordered" evidence="1">
    <location>
        <begin position="124"/>
        <end position="146"/>
    </location>
</feature>
<evidence type="ECO:0000313" key="3">
    <source>
        <dbReference type="Proteomes" id="UP001222027"/>
    </source>
</evidence>
<gene>
    <name evidence="2" type="ORF">OPV22_024045</name>
</gene>
<dbReference type="AlphaFoldDB" id="A0AAV8QS14"/>
<organism evidence="2 3">
    <name type="scientific">Ensete ventricosum</name>
    <name type="common">Abyssinian banana</name>
    <name type="synonym">Musa ensete</name>
    <dbReference type="NCBI Taxonomy" id="4639"/>
    <lineage>
        <taxon>Eukaryota</taxon>
        <taxon>Viridiplantae</taxon>
        <taxon>Streptophyta</taxon>
        <taxon>Embryophyta</taxon>
        <taxon>Tracheophyta</taxon>
        <taxon>Spermatophyta</taxon>
        <taxon>Magnoliopsida</taxon>
        <taxon>Liliopsida</taxon>
        <taxon>Zingiberales</taxon>
        <taxon>Musaceae</taxon>
        <taxon>Ensete</taxon>
    </lineage>
</organism>
<keyword evidence="3" id="KW-1185">Reference proteome</keyword>
<reference evidence="2 3" key="1">
    <citation type="submission" date="2022-12" db="EMBL/GenBank/DDBJ databases">
        <title>Chromosome-scale assembly of the Ensete ventricosum genome.</title>
        <authorList>
            <person name="Dussert Y."/>
            <person name="Stocks J."/>
            <person name="Wendawek A."/>
            <person name="Woldeyes F."/>
            <person name="Nichols R.A."/>
            <person name="Borrell J.S."/>
        </authorList>
    </citation>
    <scope>NUCLEOTIDE SEQUENCE [LARGE SCALE GENOMIC DNA]</scope>
    <source>
        <strain evidence="3">cv. Maze</strain>
        <tissue evidence="2">Seeds</tissue>
    </source>
</reference>
<accession>A0AAV8QS14</accession>
<evidence type="ECO:0000313" key="2">
    <source>
        <dbReference type="EMBL" id="KAJ8480318.1"/>
    </source>
</evidence>